<dbReference type="Pfam" id="PF00009">
    <property type="entry name" value="GTP_EFTU"/>
    <property type="match status" value="1"/>
</dbReference>
<feature type="compositionally biased region" description="Pro residues" evidence="10">
    <location>
        <begin position="312"/>
        <end position="325"/>
    </location>
</feature>
<dbReference type="OrthoDB" id="9811804at2"/>
<keyword evidence="6 8" id="KW-0342">GTP-binding</keyword>
<evidence type="ECO:0000256" key="10">
    <source>
        <dbReference type="SAM" id="MobiDB-lite"/>
    </source>
</evidence>
<feature type="compositionally biased region" description="Basic and acidic residues" evidence="10">
    <location>
        <begin position="438"/>
        <end position="454"/>
    </location>
</feature>
<dbReference type="FunFam" id="3.40.50.300:FF:000019">
    <property type="entry name" value="Translation initiation factor IF-2"/>
    <property type="match status" value="1"/>
</dbReference>
<dbReference type="RefSeq" id="WP_017713163.1">
    <property type="nucleotide sequence ID" value="NZ_KB235939.1"/>
</dbReference>
<dbReference type="GO" id="GO:0003743">
    <property type="term" value="F:translation initiation factor activity"/>
    <property type="evidence" value="ECO:0007669"/>
    <property type="project" value="UniProtKB-UniRule"/>
</dbReference>
<evidence type="ECO:0000313" key="12">
    <source>
        <dbReference type="EMBL" id="KKI98037.1"/>
    </source>
</evidence>
<comment type="similarity">
    <text evidence="1 8 9">Belongs to the TRAFAC class translation factor GTPase superfamily. Classic translation factor GTPase family. IF-2 subfamily.</text>
</comment>
<dbReference type="CDD" id="cd03702">
    <property type="entry name" value="IF2_mtIF2_II"/>
    <property type="match status" value="1"/>
</dbReference>
<dbReference type="Gene3D" id="1.10.10.2480">
    <property type="match status" value="1"/>
</dbReference>
<dbReference type="NCBIfam" id="TIGR00487">
    <property type="entry name" value="IF-2"/>
    <property type="match status" value="1"/>
</dbReference>
<dbReference type="GO" id="GO:0005525">
    <property type="term" value="F:GTP binding"/>
    <property type="evidence" value="ECO:0007669"/>
    <property type="project" value="UniProtKB-KW"/>
</dbReference>
<dbReference type="PROSITE" id="PS01176">
    <property type="entry name" value="IF2"/>
    <property type="match status" value="1"/>
</dbReference>
<feature type="compositionally biased region" description="Low complexity" evidence="10">
    <location>
        <begin position="119"/>
        <end position="130"/>
    </location>
</feature>
<dbReference type="InterPro" id="IPR044145">
    <property type="entry name" value="IF2_II"/>
</dbReference>
<feature type="region of interest" description="Disordered" evidence="10">
    <location>
        <begin position="57"/>
        <end position="464"/>
    </location>
</feature>
<feature type="compositionally biased region" description="Low complexity" evidence="10">
    <location>
        <begin position="177"/>
        <end position="189"/>
    </location>
</feature>
<feature type="binding site" evidence="8">
    <location>
        <begin position="555"/>
        <end position="562"/>
    </location>
    <ligand>
        <name>GTP</name>
        <dbReference type="ChEBI" id="CHEBI:37565"/>
    </ligand>
</feature>
<dbReference type="Proteomes" id="UP000034681">
    <property type="component" value="Unassembled WGS sequence"/>
</dbReference>
<dbReference type="GO" id="GO:0003924">
    <property type="term" value="F:GTPase activity"/>
    <property type="evidence" value="ECO:0007669"/>
    <property type="project" value="UniProtKB-UniRule"/>
</dbReference>
<dbReference type="Pfam" id="PF22042">
    <property type="entry name" value="EF-G_D2"/>
    <property type="match status" value="1"/>
</dbReference>
<dbReference type="InterPro" id="IPR053905">
    <property type="entry name" value="EF-G-like_DII"/>
</dbReference>
<feature type="binding site" evidence="8">
    <location>
        <begin position="605"/>
        <end position="609"/>
    </location>
    <ligand>
        <name>GTP</name>
        <dbReference type="ChEBI" id="CHEBI:37565"/>
    </ligand>
</feature>
<dbReference type="InterPro" id="IPR000178">
    <property type="entry name" value="TF_IF2_bacterial-like"/>
</dbReference>
<dbReference type="Gene3D" id="2.40.30.10">
    <property type="entry name" value="Translation factors"/>
    <property type="match status" value="2"/>
</dbReference>
<name>A0A0M2PS99_PROHO</name>
<dbReference type="NCBIfam" id="TIGR00231">
    <property type="entry name" value="small_GTP"/>
    <property type="match status" value="1"/>
</dbReference>
<evidence type="ECO:0000256" key="8">
    <source>
        <dbReference type="HAMAP-Rule" id="MF_00100"/>
    </source>
</evidence>
<sequence>MNNGKVRIYELSKELDLDNKDILAVCERLDIAVKSHSSTISEEEAGLIRSKALEIFPSGSATAQRPASLDKRPRKPSSDGQKQQILEIRSHYPSSNDPDSQSDATLVKPPTRPVPSPSTSPTTPSVTAPTAPVPATPSPAPKPVATPAVIESKPPISPSPTSPAADAPTLQGPPQRSATPATATIAPSPQVSGADGSRKSPSPKPQSPNKNGVSGTKAVTTAPADRPVLRPKSPTAAPSSPGDSNGESNGDRPVRAKPIKPVVRRSADGKGLPSREGKGEGRPEGRLGEGKPPEKKVAKPPQVMELRRPRPLRPNDPPVATPPNPPDEEETDTLPLDKDDTPELNRPRRSIEPPRTNRKVKVWESEEEDEEKRKALKAGTKTKRRPHIIDEDEDDPLNALNGDGDGDSTLNNLSLVRPPKPKSTTAVSKPTPTSGRKPRSESSRETSRQRRERQMPPARQRPESVVLAGGATVQQLADLLVTPETDIIRTLFFKGIMANITQTLDLPTIELVAKEFGVTIEKPEQVSKATKVMEVLDLSDMDRLKRRPPVVTVMGHVDHGKTTLLDSIRKTKVAQGEAGGITQHIGAYHVDVEHGGLVQQVVFLDTPGHEAFTAMRARGARVTDIAILVVAADDGVRPQTIEAISHAKAAKVPIIVAINKVDKEDANPDRVKQELMEHGLVPEEWGGDAIMVPVSAIKGENLDTLLEMILLVSEVEELSANPDRAAKGTIIEAHLDKARGPVASLLVQNGTLKVGDVLVAGSVFGKVRAMIDDQGNRVDSAAPSVPVEILGLSNVPAAGHEFEVFLDEKEARSVAITRTMEQRTSRLQQALASRRVTLTSMSAQAQEGELKELNLLLKADVQGSLEAILGSLDQLPQKEVQLRTLLAAPGEISETDVDLAAASGAVILGFNTTLASGAKRAADEAGVDVREYDIIYKLLEDVQGAMEGLLEPEMVEEPLGQAEVRAVFAVGRGSVAGCYVQSGKLIRNCNVRVHRGNTLVYTGNLDSLRRIKDDVKEVNSGYECGVSVDSFNTWQDGDIIESYRMATKRRTLSA</sequence>
<dbReference type="InterPro" id="IPR036925">
    <property type="entry name" value="TIF_IF2_dom3_sf"/>
</dbReference>
<dbReference type="SUPFAM" id="SSF52540">
    <property type="entry name" value="P-loop containing nucleoside triphosphate hydrolases"/>
    <property type="match status" value="1"/>
</dbReference>
<accession>A0A0M2PS99</accession>
<evidence type="ECO:0000259" key="11">
    <source>
        <dbReference type="PROSITE" id="PS51722"/>
    </source>
</evidence>
<dbReference type="PRINTS" id="PR00315">
    <property type="entry name" value="ELONGATNFCT"/>
</dbReference>
<dbReference type="EMBL" id="AJTX02000010">
    <property type="protein sequence ID" value="KKI98037.1"/>
    <property type="molecule type" value="Genomic_DNA"/>
</dbReference>
<evidence type="ECO:0000256" key="1">
    <source>
        <dbReference type="ARBA" id="ARBA00007733"/>
    </source>
</evidence>
<dbReference type="AlphaFoldDB" id="A0A0M2PS99"/>
<dbReference type="eggNOG" id="COG0532">
    <property type="taxonomic scope" value="Bacteria"/>
</dbReference>
<dbReference type="FunFam" id="2.40.30.10:FF:000008">
    <property type="entry name" value="Translation initiation factor IF-2"/>
    <property type="match status" value="1"/>
</dbReference>
<dbReference type="InterPro" id="IPR027417">
    <property type="entry name" value="P-loop_NTPase"/>
</dbReference>
<protein>
    <recommendedName>
        <fullName evidence="2 8">Translation initiation factor IF-2</fullName>
    </recommendedName>
</protein>
<keyword evidence="3 8" id="KW-0396">Initiation factor</keyword>
<feature type="compositionally biased region" description="Polar residues" evidence="10">
    <location>
        <begin position="422"/>
        <end position="434"/>
    </location>
</feature>
<feature type="compositionally biased region" description="Polar residues" evidence="10">
    <location>
        <begin position="236"/>
        <end position="248"/>
    </location>
</feature>
<keyword evidence="5 8" id="KW-0648">Protein biosynthesis</keyword>
<evidence type="ECO:0000256" key="5">
    <source>
        <dbReference type="ARBA" id="ARBA00022917"/>
    </source>
</evidence>
<dbReference type="InterPro" id="IPR023115">
    <property type="entry name" value="TIF_IF2_dom3"/>
</dbReference>
<dbReference type="FunFam" id="3.40.50.10050:FF:000001">
    <property type="entry name" value="Translation initiation factor IF-2"/>
    <property type="match status" value="1"/>
</dbReference>
<dbReference type="CDD" id="cd03692">
    <property type="entry name" value="mtIF2_IVc"/>
    <property type="match status" value="1"/>
</dbReference>
<gene>
    <name evidence="8" type="primary">infB</name>
    <name evidence="12" type="ORF">PROH_20025</name>
</gene>
<dbReference type="PANTHER" id="PTHR43381">
    <property type="entry name" value="TRANSLATION INITIATION FACTOR IF-2-RELATED"/>
    <property type="match status" value="1"/>
</dbReference>
<comment type="caution">
    <text evidence="12">The sequence shown here is derived from an EMBL/GenBank/DDBJ whole genome shotgun (WGS) entry which is preliminary data.</text>
</comment>
<feature type="domain" description="Tr-type G" evidence="11">
    <location>
        <begin position="546"/>
        <end position="719"/>
    </location>
</feature>
<evidence type="ECO:0000313" key="13">
    <source>
        <dbReference type="Proteomes" id="UP000034681"/>
    </source>
</evidence>
<keyword evidence="4 8" id="KW-0547">Nucleotide-binding</keyword>
<proteinExistence type="inferred from homology"/>
<dbReference type="InterPro" id="IPR000795">
    <property type="entry name" value="T_Tr_GTP-bd_dom"/>
</dbReference>
<comment type="subcellular location">
    <subcellularLocation>
        <location evidence="8">Cytoplasm</location>
    </subcellularLocation>
</comment>
<keyword evidence="13" id="KW-1185">Reference proteome</keyword>
<feature type="compositionally biased region" description="Basic and acidic residues" evidence="10">
    <location>
        <begin position="265"/>
        <end position="297"/>
    </location>
</feature>
<dbReference type="HAMAP" id="MF_00100_B">
    <property type="entry name" value="IF_2_B"/>
    <property type="match status" value="1"/>
</dbReference>
<dbReference type="Pfam" id="PF04760">
    <property type="entry name" value="IF2_N"/>
    <property type="match status" value="2"/>
</dbReference>
<comment type="function">
    <text evidence="7 8 9">One of the essential components for the initiation of protein synthesis. Protects formylmethionyl-tRNA from spontaneous hydrolysis and promotes its binding to the 30S ribosomal subunits. Also involved in the hydrolysis of GTP during the formation of the 70S ribosomal complex.</text>
</comment>
<dbReference type="Gene3D" id="3.40.50.10050">
    <property type="entry name" value="Translation initiation factor IF- 2, domain 3"/>
    <property type="match status" value="1"/>
</dbReference>
<dbReference type="SUPFAM" id="SSF50447">
    <property type="entry name" value="Translation proteins"/>
    <property type="match status" value="2"/>
</dbReference>
<comment type="caution">
    <text evidence="8">Lacks conserved residue(s) required for the propagation of feature annotation.</text>
</comment>
<dbReference type="Pfam" id="PF11987">
    <property type="entry name" value="IF-2"/>
    <property type="match status" value="1"/>
</dbReference>
<evidence type="ECO:0000256" key="3">
    <source>
        <dbReference type="ARBA" id="ARBA00022540"/>
    </source>
</evidence>
<dbReference type="PANTHER" id="PTHR43381:SF5">
    <property type="entry name" value="TR-TYPE G DOMAIN-CONTAINING PROTEIN"/>
    <property type="match status" value="1"/>
</dbReference>
<evidence type="ECO:0000256" key="9">
    <source>
        <dbReference type="RuleBase" id="RU000644"/>
    </source>
</evidence>
<dbReference type="FunFam" id="2.40.30.10:FF:000007">
    <property type="entry name" value="Translation initiation factor IF-2"/>
    <property type="match status" value="1"/>
</dbReference>
<dbReference type="PROSITE" id="PS51722">
    <property type="entry name" value="G_TR_2"/>
    <property type="match status" value="1"/>
</dbReference>
<feature type="compositionally biased region" description="Basic and acidic residues" evidence="10">
    <location>
        <begin position="335"/>
        <end position="352"/>
    </location>
</feature>
<evidence type="ECO:0000256" key="7">
    <source>
        <dbReference type="ARBA" id="ARBA00025162"/>
    </source>
</evidence>
<organism evidence="12 13">
    <name type="scientific">Prochlorothrix hollandica PCC 9006 = CALU 1027</name>
    <dbReference type="NCBI Taxonomy" id="317619"/>
    <lineage>
        <taxon>Bacteria</taxon>
        <taxon>Bacillati</taxon>
        <taxon>Cyanobacteriota</taxon>
        <taxon>Cyanophyceae</taxon>
        <taxon>Prochlorotrichales</taxon>
        <taxon>Prochlorotrichaceae</taxon>
        <taxon>Prochlorothrix</taxon>
    </lineage>
</organism>
<dbReference type="Gene3D" id="3.40.50.300">
    <property type="entry name" value="P-loop containing nucleotide triphosphate hydrolases"/>
    <property type="match status" value="1"/>
</dbReference>
<dbReference type="InterPro" id="IPR009000">
    <property type="entry name" value="Transl_B-barrel_sf"/>
</dbReference>
<reference evidence="12" key="1">
    <citation type="submission" date="2012-04" db="EMBL/GenBank/DDBJ databases">
        <authorList>
            <person name="Borisov I.G."/>
            <person name="Ivanikova N.V."/>
            <person name="Pinevich A.V."/>
        </authorList>
    </citation>
    <scope>NUCLEOTIDE SEQUENCE</scope>
    <source>
        <strain evidence="12">CALU 1027</strain>
    </source>
</reference>
<evidence type="ECO:0000256" key="6">
    <source>
        <dbReference type="ARBA" id="ARBA00023134"/>
    </source>
</evidence>
<feature type="compositionally biased region" description="Pro residues" evidence="10">
    <location>
        <begin position="131"/>
        <end position="144"/>
    </location>
</feature>
<keyword evidence="8" id="KW-0963">Cytoplasm</keyword>
<dbReference type="InterPro" id="IPR015760">
    <property type="entry name" value="TIF_IF2"/>
</dbReference>
<dbReference type="CDD" id="cd01887">
    <property type="entry name" value="IF2_eIF5B"/>
    <property type="match status" value="1"/>
</dbReference>
<feature type="binding site" evidence="8">
    <location>
        <begin position="659"/>
        <end position="662"/>
    </location>
    <ligand>
        <name>GTP</name>
        <dbReference type="ChEBI" id="CHEBI:37565"/>
    </ligand>
</feature>
<dbReference type="STRING" id="317619.GCA_000332315_02882"/>
<dbReference type="SUPFAM" id="SSF52156">
    <property type="entry name" value="Initiation factor IF2/eIF5b, domain 3"/>
    <property type="match status" value="1"/>
</dbReference>
<evidence type="ECO:0000256" key="2">
    <source>
        <dbReference type="ARBA" id="ARBA00020675"/>
    </source>
</evidence>
<feature type="compositionally biased region" description="Polar residues" evidence="10">
    <location>
        <begin position="92"/>
        <end position="104"/>
    </location>
</feature>
<evidence type="ECO:0000256" key="4">
    <source>
        <dbReference type="ARBA" id="ARBA00022741"/>
    </source>
</evidence>
<feature type="compositionally biased region" description="Basic residues" evidence="10">
    <location>
        <begin position="374"/>
        <end position="386"/>
    </location>
</feature>
<dbReference type="InterPro" id="IPR006847">
    <property type="entry name" value="IF2_N"/>
</dbReference>
<dbReference type="InterPro" id="IPR005225">
    <property type="entry name" value="Small_GTP-bd"/>
</dbReference>
<dbReference type="GO" id="GO:0005829">
    <property type="term" value="C:cytosol"/>
    <property type="evidence" value="ECO:0007669"/>
    <property type="project" value="TreeGrafter"/>
</dbReference>